<evidence type="ECO:0000313" key="3">
    <source>
        <dbReference type="Proteomes" id="UP000176774"/>
    </source>
</evidence>
<feature type="domain" description="SET" evidence="1">
    <location>
        <begin position="26"/>
        <end position="130"/>
    </location>
</feature>
<dbReference type="AlphaFoldDB" id="A0A1G2IE33"/>
<comment type="caution">
    <text evidence="2">The sequence shown here is derived from an EMBL/GenBank/DDBJ whole genome shotgun (WGS) entry which is preliminary data.</text>
</comment>
<evidence type="ECO:0000313" key="2">
    <source>
        <dbReference type="EMBL" id="OGZ72801.1"/>
    </source>
</evidence>
<accession>A0A1G2IE33</accession>
<sequence>MIKQKIRILENLKNTYCRLKPSKVEGVGVFAIKNIPKGINPFKGVKKQKWHKFQISELKILGKEILSLIDSFFVIHKDGSVYISDSGLNGMDISYFLNDSRHPNVKTINDGENFITLKKIKKGGELTVAYATYDEKYT</sequence>
<evidence type="ECO:0000259" key="1">
    <source>
        <dbReference type="Pfam" id="PF00856"/>
    </source>
</evidence>
<dbReference type="SUPFAM" id="SSF82199">
    <property type="entry name" value="SET domain"/>
    <property type="match status" value="1"/>
</dbReference>
<protein>
    <recommendedName>
        <fullName evidence="1">SET domain-containing protein</fullName>
    </recommendedName>
</protein>
<dbReference type="EMBL" id="MHPA01000021">
    <property type="protein sequence ID" value="OGZ72801.1"/>
    <property type="molecule type" value="Genomic_DNA"/>
</dbReference>
<dbReference type="InterPro" id="IPR001214">
    <property type="entry name" value="SET_dom"/>
</dbReference>
<dbReference type="STRING" id="1802214.A2908_00265"/>
<organism evidence="2 3">
    <name type="scientific">Candidatus Staskawiczbacteria bacterium RIFCSPLOWO2_01_FULL_38_12b</name>
    <dbReference type="NCBI Taxonomy" id="1802214"/>
    <lineage>
        <taxon>Bacteria</taxon>
        <taxon>Candidatus Staskawicziibacteriota</taxon>
    </lineage>
</organism>
<dbReference type="Pfam" id="PF00856">
    <property type="entry name" value="SET"/>
    <property type="match status" value="1"/>
</dbReference>
<dbReference type="Gene3D" id="2.170.270.10">
    <property type="entry name" value="SET domain"/>
    <property type="match status" value="1"/>
</dbReference>
<proteinExistence type="predicted"/>
<dbReference type="Proteomes" id="UP000176774">
    <property type="component" value="Unassembled WGS sequence"/>
</dbReference>
<reference evidence="2 3" key="1">
    <citation type="journal article" date="2016" name="Nat. Commun.">
        <title>Thousands of microbial genomes shed light on interconnected biogeochemical processes in an aquifer system.</title>
        <authorList>
            <person name="Anantharaman K."/>
            <person name="Brown C.T."/>
            <person name="Hug L.A."/>
            <person name="Sharon I."/>
            <person name="Castelle C.J."/>
            <person name="Probst A.J."/>
            <person name="Thomas B.C."/>
            <person name="Singh A."/>
            <person name="Wilkins M.J."/>
            <person name="Karaoz U."/>
            <person name="Brodie E.L."/>
            <person name="Williams K.H."/>
            <person name="Hubbard S.S."/>
            <person name="Banfield J.F."/>
        </authorList>
    </citation>
    <scope>NUCLEOTIDE SEQUENCE [LARGE SCALE GENOMIC DNA]</scope>
</reference>
<dbReference type="InterPro" id="IPR046341">
    <property type="entry name" value="SET_dom_sf"/>
</dbReference>
<gene>
    <name evidence="2" type="ORF">A2908_00265</name>
</gene>
<name>A0A1G2IE33_9BACT</name>